<dbReference type="Pfam" id="PF04124">
    <property type="entry name" value="Dor1"/>
    <property type="match status" value="1"/>
</dbReference>
<keyword evidence="4 9" id="KW-0813">Transport</keyword>
<feature type="region of interest" description="Disordered" evidence="10">
    <location>
        <begin position="575"/>
        <end position="627"/>
    </location>
</feature>
<comment type="subunit">
    <text evidence="9">Component of the conserved oligomeric Golgi complex which is composed of eight different subunits and is required for normal Golgi morphology and localization.</text>
</comment>
<keyword evidence="5 9" id="KW-0653">Protein transport</keyword>
<dbReference type="SUPFAM" id="SSF74788">
    <property type="entry name" value="Cullin repeat-like"/>
    <property type="match status" value="1"/>
</dbReference>
<keyword evidence="6 9" id="KW-0333">Golgi apparatus</keyword>
<evidence type="ECO:0000256" key="9">
    <source>
        <dbReference type="PIRNR" id="PIRNR015415"/>
    </source>
</evidence>
<reference evidence="11 12" key="1">
    <citation type="submission" date="2024-02" db="EMBL/GenBank/DDBJ databases">
        <authorList>
            <person name="Daric V."/>
            <person name="Darras S."/>
        </authorList>
    </citation>
    <scope>NUCLEOTIDE SEQUENCE [LARGE SCALE GENOMIC DNA]</scope>
</reference>
<sequence>MASSETPAIDIDDESVLSSIFKEKFSESERRNPEFALYLSNLSSFGINKLNLEPSRLGNEKARILDLTQELAFHNYKTFIRTAECSKDIFQDFSVIEERLQNMLEKLPLLSEHGQSFTKEANDIGAVRRANSLTLTRHTEILEILEIPQLMDTCVRNQYYEDALELMFYVKRLDKKQFIAEIPIMSSVIKDVQQSAQLMLEQLLTQLRSSIQLPACLKIVGFLRRLECFTESELRLRFLQARNSWLENVLGSITSGDNESDAYDKITRTIEVCRVHLFDIVTQYRAIFSDDSNILYNDGINKSIDSKPYDASIFHCWLTYRINSFVKVIKEALEIGVGNRLDSVLGQCMYFGQSFSRVGADFRCLLIPIFQKTAVQSFSKIIEQTTYEFQDDMMSYSLLATSVAYNQMSSIGAVSAGGSGDTLPQPPIGLVDFPPLAVYLNGMLAALNQLRMCCPLSMVVDLAQVVSESVKSAAKVIVAYYFAEEPAFSSSEKNAFLRFCNAFTDDMLPHVQACIQCLLSHQVITDSYGSVNLSAQQMKDNFVNIHEVLSILEPCLPQKVTEEAPADADLVESESVVSKVVQSDDKPLHSGSSDALDDSEVQPSSDNTNGEKRTVKNVPIEAKQTDE</sequence>
<dbReference type="Proteomes" id="UP001642483">
    <property type="component" value="Unassembled WGS sequence"/>
</dbReference>
<organism evidence="11 12">
    <name type="scientific">Clavelina lepadiformis</name>
    <name type="common">Light-bulb sea squirt</name>
    <name type="synonym">Ascidia lepadiformis</name>
    <dbReference type="NCBI Taxonomy" id="159417"/>
    <lineage>
        <taxon>Eukaryota</taxon>
        <taxon>Metazoa</taxon>
        <taxon>Chordata</taxon>
        <taxon>Tunicata</taxon>
        <taxon>Ascidiacea</taxon>
        <taxon>Aplousobranchia</taxon>
        <taxon>Clavelinidae</taxon>
        <taxon>Clavelina</taxon>
    </lineage>
</organism>
<evidence type="ECO:0000313" key="11">
    <source>
        <dbReference type="EMBL" id="CAK8683820.1"/>
    </source>
</evidence>
<keyword evidence="12" id="KW-1185">Reference proteome</keyword>
<evidence type="ECO:0000256" key="3">
    <source>
        <dbReference type="ARBA" id="ARBA00020983"/>
    </source>
</evidence>
<evidence type="ECO:0000256" key="7">
    <source>
        <dbReference type="ARBA" id="ARBA00023136"/>
    </source>
</evidence>
<dbReference type="InterPro" id="IPR016632">
    <property type="entry name" value="COG8_Metazoal_Plant"/>
</dbReference>
<dbReference type="PANTHER" id="PTHR21311:SF0">
    <property type="entry name" value="CONSERVED OLIGOMERIC GOLGI COMPLEX SUBUNIT 8"/>
    <property type="match status" value="1"/>
</dbReference>
<protein>
    <recommendedName>
        <fullName evidence="3 9">Conserved oligomeric Golgi complex subunit 8</fullName>
        <shortName evidence="9">COG complex subunit 8</shortName>
    </recommendedName>
    <alternativeName>
        <fullName evidence="8 9">Component of oligomeric Golgi complex 8</fullName>
    </alternativeName>
</protein>
<evidence type="ECO:0000256" key="1">
    <source>
        <dbReference type="ARBA" id="ARBA00004395"/>
    </source>
</evidence>
<proteinExistence type="inferred from homology"/>
<gene>
    <name evidence="11" type="ORF">CVLEPA_LOCUS14846</name>
</gene>
<evidence type="ECO:0000313" key="12">
    <source>
        <dbReference type="Proteomes" id="UP001642483"/>
    </source>
</evidence>
<comment type="subcellular location">
    <subcellularLocation>
        <location evidence="1 9">Golgi apparatus membrane</location>
        <topology evidence="1 9">Peripheral membrane protein</topology>
    </subcellularLocation>
</comment>
<evidence type="ECO:0000256" key="8">
    <source>
        <dbReference type="ARBA" id="ARBA00031347"/>
    </source>
</evidence>
<dbReference type="InterPro" id="IPR007255">
    <property type="entry name" value="COG8"/>
</dbReference>
<accession>A0ABP0G102</accession>
<dbReference type="InterPro" id="IPR016159">
    <property type="entry name" value="Cullin_repeat-like_dom_sf"/>
</dbReference>
<evidence type="ECO:0000256" key="5">
    <source>
        <dbReference type="ARBA" id="ARBA00022927"/>
    </source>
</evidence>
<comment type="similarity">
    <text evidence="2 9">Belongs to the COG8 family.</text>
</comment>
<dbReference type="EMBL" id="CAWYQH010000097">
    <property type="protein sequence ID" value="CAK8683820.1"/>
    <property type="molecule type" value="Genomic_DNA"/>
</dbReference>
<evidence type="ECO:0000256" key="10">
    <source>
        <dbReference type="SAM" id="MobiDB-lite"/>
    </source>
</evidence>
<evidence type="ECO:0000256" key="2">
    <source>
        <dbReference type="ARBA" id="ARBA00006419"/>
    </source>
</evidence>
<comment type="caution">
    <text evidence="11">The sequence shown here is derived from an EMBL/GenBank/DDBJ whole genome shotgun (WGS) entry which is preliminary data.</text>
</comment>
<evidence type="ECO:0000256" key="6">
    <source>
        <dbReference type="ARBA" id="ARBA00023034"/>
    </source>
</evidence>
<keyword evidence="7 9" id="KW-0472">Membrane</keyword>
<dbReference type="PANTHER" id="PTHR21311">
    <property type="entry name" value="CONSERVED OLIGOMERIC GOLGI COMPLEX COMPONENT 8"/>
    <property type="match status" value="1"/>
</dbReference>
<dbReference type="PIRSF" id="PIRSF015415">
    <property type="entry name" value="COG8"/>
    <property type="match status" value="1"/>
</dbReference>
<name>A0ABP0G102_CLALP</name>
<evidence type="ECO:0000256" key="4">
    <source>
        <dbReference type="ARBA" id="ARBA00022448"/>
    </source>
</evidence>